<evidence type="ECO:0000313" key="5">
    <source>
        <dbReference type="EMBL" id="MBA3927250.1"/>
    </source>
</evidence>
<dbReference type="GO" id="GO:0003700">
    <property type="term" value="F:DNA-binding transcription factor activity"/>
    <property type="evidence" value="ECO:0007669"/>
    <property type="project" value="InterPro"/>
</dbReference>
<dbReference type="GO" id="GO:0003677">
    <property type="term" value="F:DNA binding"/>
    <property type="evidence" value="ECO:0007669"/>
    <property type="project" value="UniProtKB-KW"/>
</dbReference>
<protein>
    <submittedName>
        <fullName evidence="5">MarR family transcriptional regulator</fullName>
    </submittedName>
</protein>
<name>A0A7W1T8A8_9LIST</name>
<feature type="domain" description="HTH marR-type" evidence="4">
    <location>
        <begin position="1"/>
        <end position="143"/>
    </location>
</feature>
<dbReference type="PANTHER" id="PTHR42756:SF1">
    <property type="entry name" value="TRANSCRIPTIONAL REPRESSOR OF EMRAB OPERON"/>
    <property type="match status" value="1"/>
</dbReference>
<dbReference type="InterPro" id="IPR000835">
    <property type="entry name" value="HTH_MarR-typ"/>
</dbReference>
<reference evidence="5 6" key="2">
    <citation type="submission" date="2020-08" db="EMBL/GenBank/DDBJ databases">
        <title>Listeria ohnekaius sp. nov. and Listeria portnoyii sp. nov. isolated from non-agricultural and natural environments.</title>
        <authorList>
            <person name="Weller D."/>
            <person name="Belias A.M."/>
            <person name="Liao J."/>
            <person name="Guo S."/>
            <person name="Orsi R.H."/>
            <person name="Wiedmann M."/>
        </authorList>
    </citation>
    <scope>NUCLEOTIDE SEQUENCE [LARGE SCALE GENOMIC DNA]</scope>
    <source>
        <strain evidence="5 6">FSL W9-0585</strain>
    </source>
</reference>
<dbReference type="Pfam" id="PF01047">
    <property type="entry name" value="MarR"/>
    <property type="match status" value="1"/>
</dbReference>
<dbReference type="EMBL" id="JABJVM010000015">
    <property type="protein sequence ID" value="MBA3927250.1"/>
    <property type="molecule type" value="Genomic_DNA"/>
</dbReference>
<reference evidence="5 6" key="1">
    <citation type="submission" date="2020-05" db="EMBL/GenBank/DDBJ databases">
        <authorList>
            <person name="Carlin C.R."/>
        </authorList>
    </citation>
    <scope>NUCLEOTIDE SEQUENCE [LARGE SCALE GENOMIC DNA]</scope>
    <source>
        <strain evidence="5 6">FSL W9-0585</strain>
    </source>
</reference>
<gene>
    <name evidence="5" type="ORF">HPK16_12940</name>
</gene>
<dbReference type="PRINTS" id="PR00598">
    <property type="entry name" value="HTHMARR"/>
</dbReference>
<dbReference type="RefSeq" id="WP_181677353.1">
    <property type="nucleotide sequence ID" value="NZ_JABJVM010000015.1"/>
</dbReference>
<comment type="caution">
    <text evidence="5">The sequence shown here is derived from an EMBL/GenBank/DDBJ whole genome shotgun (WGS) entry which is preliminary data.</text>
</comment>
<dbReference type="Gene3D" id="1.10.10.10">
    <property type="entry name" value="Winged helix-like DNA-binding domain superfamily/Winged helix DNA-binding domain"/>
    <property type="match status" value="1"/>
</dbReference>
<evidence type="ECO:0000256" key="3">
    <source>
        <dbReference type="ARBA" id="ARBA00023163"/>
    </source>
</evidence>
<proteinExistence type="predicted"/>
<dbReference type="InterPro" id="IPR036390">
    <property type="entry name" value="WH_DNA-bd_sf"/>
</dbReference>
<organism evidence="5 6">
    <name type="scientific">Listeria rustica</name>
    <dbReference type="NCBI Taxonomy" id="2713503"/>
    <lineage>
        <taxon>Bacteria</taxon>
        <taxon>Bacillati</taxon>
        <taxon>Bacillota</taxon>
        <taxon>Bacilli</taxon>
        <taxon>Bacillales</taxon>
        <taxon>Listeriaceae</taxon>
        <taxon>Listeria</taxon>
    </lineage>
</organism>
<keyword evidence="3" id="KW-0804">Transcription</keyword>
<dbReference type="Proteomes" id="UP000548787">
    <property type="component" value="Unassembled WGS sequence"/>
</dbReference>
<evidence type="ECO:0000259" key="4">
    <source>
        <dbReference type="PROSITE" id="PS50995"/>
    </source>
</evidence>
<evidence type="ECO:0000256" key="2">
    <source>
        <dbReference type="ARBA" id="ARBA00023125"/>
    </source>
</evidence>
<keyword evidence="1" id="KW-0805">Transcription regulation</keyword>
<dbReference type="SUPFAM" id="SSF46785">
    <property type="entry name" value="Winged helix' DNA-binding domain"/>
    <property type="match status" value="1"/>
</dbReference>
<dbReference type="AlphaFoldDB" id="A0A7W1T8A8"/>
<dbReference type="InterPro" id="IPR036388">
    <property type="entry name" value="WH-like_DNA-bd_sf"/>
</dbReference>
<dbReference type="PANTHER" id="PTHR42756">
    <property type="entry name" value="TRANSCRIPTIONAL REGULATOR, MARR"/>
    <property type="match status" value="1"/>
</dbReference>
<dbReference type="SMART" id="SM00347">
    <property type="entry name" value="HTH_MARR"/>
    <property type="match status" value="1"/>
</dbReference>
<keyword evidence="6" id="KW-1185">Reference proteome</keyword>
<keyword evidence="2" id="KW-0238">DNA-binding</keyword>
<dbReference type="PROSITE" id="PS50995">
    <property type="entry name" value="HTH_MARR_2"/>
    <property type="match status" value="1"/>
</dbReference>
<accession>A0A7W1T8A8</accession>
<sequence length="148" mass="17074">MEKNKVRQLIKSYEETYIFATRQLHDAIAEQILGKQGISFEQFLVLRYLAEHGESSPNDLATALSMHKSAITAKINRLVEKELIHRMKNAEDKRGFRLTVTNNGEKVYQECEQKLEELVASWLEILGEEDSEQFLALYKKITESVIGK</sequence>
<evidence type="ECO:0000256" key="1">
    <source>
        <dbReference type="ARBA" id="ARBA00023015"/>
    </source>
</evidence>
<evidence type="ECO:0000313" key="6">
    <source>
        <dbReference type="Proteomes" id="UP000548787"/>
    </source>
</evidence>